<proteinExistence type="predicted"/>
<gene>
    <name evidence="1" type="ORF">BD289DRAFT_181601</name>
</gene>
<reference evidence="1 2" key="1">
    <citation type="journal article" date="2018" name="Mycol. Prog.">
        <title>Coniella lustricola, a new species from submerged detritus.</title>
        <authorList>
            <person name="Raudabaugh D.B."/>
            <person name="Iturriaga T."/>
            <person name="Carver A."/>
            <person name="Mondo S."/>
            <person name="Pangilinan J."/>
            <person name="Lipzen A."/>
            <person name="He G."/>
            <person name="Amirebrahimi M."/>
            <person name="Grigoriev I.V."/>
            <person name="Miller A.N."/>
        </authorList>
    </citation>
    <scope>NUCLEOTIDE SEQUENCE [LARGE SCALE GENOMIC DNA]</scope>
    <source>
        <strain evidence="1 2">B22-T-1</strain>
    </source>
</reference>
<organism evidence="1 2">
    <name type="scientific">Coniella lustricola</name>
    <dbReference type="NCBI Taxonomy" id="2025994"/>
    <lineage>
        <taxon>Eukaryota</taxon>
        <taxon>Fungi</taxon>
        <taxon>Dikarya</taxon>
        <taxon>Ascomycota</taxon>
        <taxon>Pezizomycotina</taxon>
        <taxon>Sordariomycetes</taxon>
        <taxon>Sordariomycetidae</taxon>
        <taxon>Diaporthales</taxon>
        <taxon>Schizoparmaceae</taxon>
        <taxon>Coniella</taxon>
    </lineage>
</organism>
<evidence type="ECO:0000313" key="2">
    <source>
        <dbReference type="Proteomes" id="UP000241462"/>
    </source>
</evidence>
<dbReference type="EMBL" id="KZ678407">
    <property type="protein sequence ID" value="PSR92342.1"/>
    <property type="molecule type" value="Genomic_DNA"/>
</dbReference>
<keyword evidence="2" id="KW-1185">Reference proteome</keyword>
<dbReference type="Proteomes" id="UP000241462">
    <property type="component" value="Unassembled WGS sequence"/>
</dbReference>
<sequence>MRASFPLSLPVKRVETRLGRAFKTVLQPPRMRGRIPTLHTLQPRLFPIFKSSAYDNSTFLPICRLPYPFHTSRFQIDVVVYFTHNLFPPTFNTCLIPNVKQARKSCDLSCIVVYLAQYWHPSRARFLAMFFCDRNREKGNVVGLSVLIG</sequence>
<name>A0A2T3ADK8_9PEZI</name>
<accession>A0A2T3ADK8</accession>
<evidence type="ECO:0000313" key="1">
    <source>
        <dbReference type="EMBL" id="PSR92342.1"/>
    </source>
</evidence>
<dbReference type="AlphaFoldDB" id="A0A2T3ADK8"/>
<dbReference type="InParanoid" id="A0A2T3ADK8"/>
<protein>
    <submittedName>
        <fullName evidence="1">Uncharacterized protein</fullName>
    </submittedName>
</protein>